<dbReference type="GO" id="GO:0005666">
    <property type="term" value="C:RNA polymerase III complex"/>
    <property type="evidence" value="ECO:0007669"/>
    <property type="project" value="InterPro"/>
</dbReference>
<reference evidence="16" key="3">
    <citation type="submission" date="2018-07" db="EMBL/GenBank/DDBJ databases">
        <authorList>
            <person name="Mckenzie S.K."/>
            <person name="Kronauer D.J.C."/>
        </authorList>
    </citation>
    <scope>NUCLEOTIDE SEQUENCE</scope>
    <source>
        <strain evidence="16">Clonal line C1</strain>
    </source>
</reference>
<dbReference type="GO" id="GO:0006384">
    <property type="term" value="P:transcription initiation at RNA polymerase III promoter"/>
    <property type="evidence" value="ECO:0007669"/>
    <property type="project" value="InterPro"/>
</dbReference>
<dbReference type="GO" id="GO:0000166">
    <property type="term" value="F:nucleotide binding"/>
    <property type="evidence" value="ECO:0007669"/>
    <property type="project" value="InterPro"/>
</dbReference>
<accession>A0A026W3D0</accession>
<evidence type="ECO:0000256" key="7">
    <source>
        <dbReference type="ARBA" id="ARBA00023136"/>
    </source>
</evidence>
<dbReference type="PANTHER" id="PTHR15561">
    <property type="entry name" value="CALCITONIN GENE-RELATED PEPTIDE-RECEPTOR COMPONENT PROTEIN"/>
    <property type="match status" value="1"/>
</dbReference>
<dbReference type="EMBL" id="QOIP01000010">
    <property type="protein sequence ID" value="RLU17819.1"/>
    <property type="molecule type" value="Genomic_DNA"/>
</dbReference>
<dbReference type="Pfam" id="PF03874">
    <property type="entry name" value="RNA_pol_Rpb4"/>
    <property type="match status" value="1"/>
</dbReference>
<evidence type="ECO:0000313" key="18">
    <source>
        <dbReference type="EMBL" id="RLU17819.1"/>
    </source>
</evidence>
<dbReference type="OMA" id="VMIINLR"/>
<dbReference type="PANTHER" id="PTHR15561:SF0">
    <property type="entry name" value="DNA-DIRECTED RNA POLYMERASE III SUBUNIT RPC9"/>
    <property type="match status" value="1"/>
</dbReference>
<dbReference type="OrthoDB" id="1746530at2759"/>
<dbReference type="GO" id="GO:0005886">
    <property type="term" value="C:plasma membrane"/>
    <property type="evidence" value="ECO:0007669"/>
    <property type="project" value="UniProtKB-SubCell"/>
</dbReference>
<dbReference type="EMBL" id="KK107455">
    <property type="protein sequence ID" value="EZA50533.1"/>
    <property type="molecule type" value="Genomic_DNA"/>
</dbReference>
<evidence type="ECO:0000256" key="11">
    <source>
        <dbReference type="ARBA" id="ARBA00044007"/>
    </source>
</evidence>
<dbReference type="InterPro" id="IPR006590">
    <property type="entry name" value="RNA_pol_Rpb4/RPC9_core"/>
</dbReference>
<dbReference type="EMBL" id="QOIP01000010">
    <property type="protein sequence ID" value="RLU17473.1"/>
    <property type="molecule type" value="Genomic_DNA"/>
</dbReference>
<evidence type="ECO:0000256" key="5">
    <source>
        <dbReference type="ARBA" id="ARBA00022475"/>
    </source>
</evidence>
<dbReference type="InterPro" id="IPR038846">
    <property type="entry name" value="RPC9"/>
</dbReference>
<keyword evidence="9" id="KW-0539">Nucleus</keyword>
<dbReference type="InterPro" id="IPR010997">
    <property type="entry name" value="HRDC-like_sf"/>
</dbReference>
<sequence>MKVVKGNWNQLLSNYEVLKILQNTKSYKKQKMNQLATITYQTIKYLEDTPCKKQSEEKIVEYLKAMESKKLTKAEKLTLLNLCPTTPLEIQLMVEESEERLSEEEVEAVLQIVTNVREDKQDTEQET</sequence>
<evidence type="ECO:0000313" key="15">
    <source>
        <dbReference type="EMBL" id="EZA50533.1"/>
    </source>
</evidence>
<proteinExistence type="inferred from homology"/>
<evidence type="ECO:0000259" key="14">
    <source>
        <dbReference type="SMART" id="SM00657"/>
    </source>
</evidence>
<keyword evidence="8" id="KW-0804">Transcription</keyword>
<evidence type="ECO:0000313" key="17">
    <source>
        <dbReference type="EMBL" id="RLU17702.1"/>
    </source>
</evidence>
<dbReference type="Gene3D" id="1.20.1250.40">
    <property type="match status" value="1"/>
</dbReference>
<dbReference type="AlphaFoldDB" id="A0A026W3D0"/>
<evidence type="ECO:0000256" key="13">
    <source>
        <dbReference type="ARBA" id="ARBA00073026"/>
    </source>
</evidence>
<keyword evidence="19" id="KW-1185">Reference proteome</keyword>
<evidence type="ECO:0000256" key="1">
    <source>
        <dbReference type="ARBA" id="ARBA00004123"/>
    </source>
</evidence>
<dbReference type="InterPro" id="IPR005574">
    <property type="entry name" value="Rpb4/RPC9"/>
</dbReference>
<feature type="domain" description="RNA polymerase Rpb4/RPC9 core" evidence="14">
    <location>
        <begin position="1"/>
        <end position="120"/>
    </location>
</feature>
<gene>
    <name evidence="16" type="ORF">DMN91_009708</name>
    <name evidence="17" type="ORF">DMN91_009938</name>
    <name evidence="18" type="ORF">DMN91_010057</name>
    <name evidence="15" type="ORF">X777_10726</name>
</gene>
<name>A0A026W3D0_OOCBI</name>
<comment type="subunit">
    <text evidence="11">Component of the RNA polymerase III complex consisting of 17 subunits: a ten-subunit horseshoe-shaped catalytic core composed of POLR3A/RPC1, POLR3B/RPC2, POLR1C/RPAC1, POLR1D/RPAC2, POLR3K/RPC10, POLR2E/RPABC1, POLR2F/RPABC2, POLR2H/RPABC3, POLR2K/RPABC4 and POLR2L/RPABC5; a mobile stalk composed of two subunits POLR3H/RPC8 and CRCP/RPC9, protruding from the core and functioning primarily in transcription initiation; and additional subunits homologous to general transcription factors of the RNA polymerase II machinery, POLR3C/RPC3-POLR3F/RPC6-POLR3G/RPC7 heterotrimer required for transcription initiation and POLR3D/RPC4-POLR3E/RPC5 heterodimer involved in both transcription initiation and termination.</text>
</comment>
<keyword evidence="7" id="KW-0472">Membrane</keyword>
<comment type="function">
    <text evidence="10">Accessory protein for the calcitonin gene-related peptide (CGRP) receptor. It modulates CGRP responsiveness in a variety of tissues.</text>
</comment>
<reference evidence="15 19" key="1">
    <citation type="journal article" date="2014" name="Curr. Biol.">
        <title>The genome of the clonal raider ant Cerapachys biroi.</title>
        <authorList>
            <person name="Oxley P.R."/>
            <person name="Ji L."/>
            <person name="Fetter-Pruneda I."/>
            <person name="McKenzie S.K."/>
            <person name="Li C."/>
            <person name="Hu H."/>
            <person name="Zhang G."/>
            <person name="Kronauer D.J."/>
        </authorList>
    </citation>
    <scope>NUCLEOTIDE SEQUENCE [LARGE SCALE GENOMIC DNA]</scope>
</reference>
<comment type="function">
    <text evidence="12">DNA-dependent RNA polymerase catalyzes the transcription of DNA into RNA using the four ribonucleoside triphosphates as substrates. Specific peripheric component of RNA polymerase III (Pol III) which synthesizes small non-coding RNAs including 5S rRNA, snRNAs, tRNAs and miRNAs from at least 500 distinct genomic loci. With POLR3H/RPC8 forms a mobile stalk that protrudes from Pol III core and functions primarily in transcription initiation. Pol III plays a key role in sensing and limiting infection by intracellular bacteria and DNA viruses. Acts as nuclear and cytosolic DNA sensor involved in innate immune response. Can sense non-self dsDNA that serves as template for transcription into dsRNA. The non-self RNA polymerase III transcripts, such as Epstein-Barr virus-encoded RNAs (EBERs) induce type I interferon and NF-kappa-B through the RIG-I pathway.</text>
</comment>
<dbReference type="FunFam" id="1.20.1250.40:FF:000002">
    <property type="entry name" value="DNA-directed RNA polymerase III subunit RPC9"/>
    <property type="match status" value="1"/>
</dbReference>
<evidence type="ECO:0000256" key="2">
    <source>
        <dbReference type="ARBA" id="ARBA00004413"/>
    </source>
</evidence>
<dbReference type="SUPFAM" id="SSF47819">
    <property type="entry name" value="HRDC-like"/>
    <property type="match status" value="1"/>
</dbReference>
<comment type="similarity">
    <text evidence="3">Belongs to the eukaryotic RPC9 RNA polymerase subunit family.</text>
</comment>
<dbReference type="STRING" id="2015173.A0A026W3D0"/>
<dbReference type="Proteomes" id="UP000279307">
    <property type="component" value="Chromosome 10"/>
</dbReference>
<evidence type="ECO:0000256" key="10">
    <source>
        <dbReference type="ARBA" id="ARBA00043924"/>
    </source>
</evidence>
<dbReference type="InterPro" id="IPR038324">
    <property type="entry name" value="Rpb4/RPC9_sf"/>
</dbReference>
<comment type="subcellular location">
    <subcellularLocation>
        <location evidence="2">Cell membrane</location>
        <topology evidence="2">Peripheral membrane protein</topology>
        <orientation evidence="2">Cytoplasmic side</orientation>
    </subcellularLocation>
    <subcellularLocation>
        <location evidence="1">Nucleus</location>
    </subcellularLocation>
</comment>
<keyword evidence="5" id="KW-1003">Cell membrane</keyword>
<reference evidence="16" key="2">
    <citation type="journal article" date="2018" name="Genome Res.">
        <title>The genomic architecture and molecular evolution of ant odorant receptors.</title>
        <authorList>
            <person name="McKenzie S.K."/>
            <person name="Kronauer D.J.C."/>
        </authorList>
    </citation>
    <scope>NUCLEOTIDE SEQUENCE [LARGE SCALE GENOMIC DNA]</scope>
    <source>
        <strain evidence="16">Clonal line C1</strain>
    </source>
</reference>
<dbReference type="EMBL" id="QOIP01000010">
    <property type="protein sequence ID" value="RLU17702.1"/>
    <property type="molecule type" value="Genomic_DNA"/>
</dbReference>
<evidence type="ECO:0000256" key="8">
    <source>
        <dbReference type="ARBA" id="ARBA00023163"/>
    </source>
</evidence>
<dbReference type="Proteomes" id="UP000053097">
    <property type="component" value="Unassembled WGS sequence"/>
</dbReference>
<evidence type="ECO:0000256" key="6">
    <source>
        <dbReference type="ARBA" id="ARBA00022478"/>
    </source>
</evidence>
<evidence type="ECO:0000256" key="4">
    <source>
        <dbReference type="ARBA" id="ARBA00016672"/>
    </source>
</evidence>
<evidence type="ECO:0000256" key="3">
    <source>
        <dbReference type="ARBA" id="ARBA00006898"/>
    </source>
</evidence>
<evidence type="ECO:0000256" key="9">
    <source>
        <dbReference type="ARBA" id="ARBA00023242"/>
    </source>
</evidence>
<protein>
    <recommendedName>
        <fullName evidence="4">DNA-directed RNA polymerase III subunit RPC9</fullName>
    </recommendedName>
    <alternativeName>
        <fullName evidence="13">DNA-directed RNA polymerase III subunit rpc9</fullName>
    </alternativeName>
</protein>
<evidence type="ECO:0000256" key="12">
    <source>
        <dbReference type="ARBA" id="ARBA00045808"/>
    </source>
</evidence>
<dbReference type="SMART" id="SM00657">
    <property type="entry name" value="RPOL4c"/>
    <property type="match status" value="1"/>
</dbReference>
<evidence type="ECO:0000313" key="19">
    <source>
        <dbReference type="Proteomes" id="UP000053097"/>
    </source>
</evidence>
<evidence type="ECO:0000313" key="16">
    <source>
        <dbReference type="EMBL" id="RLU17473.1"/>
    </source>
</evidence>
<organism evidence="15 19">
    <name type="scientific">Ooceraea biroi</name>
    <name type="common">Clonal raider ant</name>
    <name type="synonym">Cerapachys biroi</name>
    <dbReference type="NCBI Taxonomy" id="2015173"/>
    <lineage>
        <taxon>Eukaryota</taxon>
        <taxon>Metazoa</taxon>
        <taxon>Ecdysozoa</taxon>
        <taxon>Arthropoda</taxon>
        <taxon>Hexapoda</taxon>
        <taxon>Insecta</taxon>
        <taxon>Pterygota</taxon>
        <taxon>Neoptera</taxon>
        <taxon>Endopterygota</taxon>
        <taxon>Hymenoptera</taxon>
        <taxon>Apocrita</taxon>
        <taxon>Aculeata</taxon>
        <taxon>Formicoidea</taxon>
        <taxon>Formicidae</taxon>
        <taxon>Dorylinae</taxon>
        <taxon>Ooceraea</taxon>
    </lineage>
</organism>
<keyword evidence="6 15" id="KW-0240">DNA-directed RNA polymerase</keyword>